<evidence type="ECO:0000313" key="3">
    <source>
        <dbReference type="Proteomes" id="UP000289738"/>
    </source>
</evidence>
<proteinExistence type="predicted"/>
<organism evidence="2 3">
    <name type="scientific">Arachis hypogaea</name>
    <name type="common">Peanut</name>
    <dbReference type="NCBI Taxonomy" id="3818"/>
    <lineage>
        <taxon>Eukaryota</taxon>
        <taxon>Viridiplantae</taxon>
        <taxon>Streptophyta</taxon>
        <taxon>Embryophyta</taxon>
        <taxon>Tracheophyta</taxon>
        <taxon>Spermatophyta</taxon>
        <taxon>Magnoliopsida</taxon>
        <taxon>eudicotyledons</taxon>
        <taxon>Gunneridae</taxon>
        <taxon>Pentapetalae</taxon>
        <taxon>rosids</taxon>
        <taxon>fabids</taxon>
        <taxon>Fabales</taxon>
        <taxon>Fabaceae</taxon>
        <taxon>Papilionoideae</taxon>
        <taxon>50 kb inversion clade</taxon>
        <taxon>dalbergioids sensu lato</taxon>
        <taxon>Dalbergieae</taxon>
        <taxon>Pterocarpus clade</taxon>
        <taxon>Arachis</taxon>
    </lineage>
</organism>
<dbReference type="AlphaFoldDB" id="A0A444YB61"/>
<accession>A0A444YB61</accession>
<feature type="compositionally biased region" description="Acidic residues" evidence="1">
    <location>
        <begin position="64"/>
        <end position="73"/>
    </location>
</feature>
<dbReference type="Proteomes" id="UP000289738">
    <property type="component" value="Chromosome B07"/>
</dbReference>
<name>A0A444YB61_ARAHY</name>
<protein>
    <submittedName>
        <fullName evidence="2">Uncharacterized protein</fullName>
    </submittedName>
</protein>
<keyword evidence="3" id="KW-1185">Reference proteome</keyword>
<gene>
    <name evidence="2" type="ORF">Ahy_B07g087075</name>
</gene>
<evidence type="ECO:0000313" key="2">
    <source>
        <dbReference type="EMBL" id="RYQ99182.1"/>
    </source>
</evidence>
<comment type="caution">
    <text evidence="2">The sequence shown here is derived from an EMBL/GenBank/DDBJ whole genome shotgun (WGS) entry which is preliminary data.</text>
</comment>
<evidence type="ECO:0000256" key="1">
    <source>
        <dbReference type="SAM" id="MobiDB-lite"/>
    </source>
</evidence>
<sequence length="191" mass="21897">MSIVDETSIQPNSGAIPNIELYIEFEHITTDGIQHYPNVQDDRTKVHEGINSDSEEEFKTTYEAGDEDEDGDVGGETVVKTVVVLPVVSQPIDVLPFMRSLDLDAMHAPEFPKYANIGVADSKDRKFMVRIEYNFRKSVITVIRSYTISRGVDYVVYESEPHTFYAKCKTSYDRRCNWLIRASLIWNKSCW</sequence>
<feature type="region of interest" description="Disordered" evidence="1">
    <location>
        <begin position="47"/>
        <end position="73"/>
    </location>
</feature>
<dbReference type="EMBL" id="SDMP01000017">
    <property type="protein sequence ID" value="RYQ99182.1"/>
    <property type="molecule type" value="Genomic_DNA"/>
</dbReference>
<reference evidence="2 3" key="1">
    <citation type="submission" date="2019-01" db="EMBL/GenBank/DDBJ databases">
        <title>Sequencing of cultivated peanut Arachis hypogaea provides insights into genome evolution and oil improvement.</title>
        <authorList>
            <person name="Chen X."/>
        </authorList>
    </citation>
    <scope>NUCLEOTIDE SEQUENCE [LARGE SCALE GENOMIC DNA]</scope>
    <source>
        <strain evidence="3">cv. Fuhuasheng</strain>
        <tissue evidence="2">Leaves</tissue>
    </source>
</reference>